<comment type="caution">
    <text evidence="2">The sequence shown here is derived from an EMBL/GenBank/DDBJ whole genome shotgun (WGS) entry which is preliminary data.</text>
</comment>
<sequence length="308" mass="35811">MKPFKESDWRVDPKDFKIDESRDFIKAGYQDIYFCTQKTTGYKCVMKKTNCILKDQNMKRAYDRNIYTLATVDHPAIVPFVGFYEKDDYGFSIEEEIEKGDLLHLLKDKMKGHIEPLFDDTHKLIIAYGISHAMKYLHEHRIINRDLKTPNVLLDSELHPYLTDFGTSKIIHQSIQISQTLLQSTTPPYMAPEFIIEPERYSNSFPIDVYSFGITLYELITETLLFSHFRNTFKLFVAVTSGQRPGIPSSVPSNWKELITACWAQEPGDRPTFAEICDILESDVFVNDSIDRQVFEDYKRIIHSANHV</sequence>
<dbReference type="SMART" id="SM00220">
    <property type="entry name" value="S_TKc"/>
    <property type="match status" value="1"/>
</dbReference>
<reference evidence="2 3" key="1">
    <citation type="submission" date="2024-04" db="EMBL/GenBank/DDBJ databases">
        <title>Tritrichomonas musculus Genome.</title>
        <authorList>
            <person name="Alves-Ferreira E."/>
            <person name="Grigg M."/>
            <person name="Lorenzi H."/>
            <person name="Galac M."/>
        </authorList>
    </citation>
    <scope>NUCLEOTIDE SEQUENCE [LARGE SCALE GENOMIC DNA]</scope>
    <source>
        <strain evidence="2 3">EAF2021</strain>
    </source>
</reference>
<evidence type="ECO:0000313" key="3">
    <source>
        <dbReference type="Proteomes" id="UP001470230"/>
    </source>
</evidence>
<evidence type="ECO:0000259" key="1">
    <source>
        <dbReference type="PROSITE" id="PS50011"/>
    </source>
</evidence>
<dbReference type="InterPro" id="IPR011009">
    <property type="entry name" value="Kinase-like_dom_sf"/>
</dbReference>
<dbReference type="Proteomes" id="UP001470230">
    <property type="component" value="Unassembled WGS sequence"/>
</dbReference>
<organism evidence="2 3">
    <name type="scientific">Tritrichomonas musculus</name>
    <dbReference type="NCBI Taxonomy" id="1915356"/>
    <lineage>
        <taxon>Eukaryota</taxon>
        <taxon>Metamonada</taxon>
        <taxon>Parabasalia</taxon>
        <taxon>Tritrichomonadida</taxon>
        <taxon>Tritrichomonadidae</taxon>
        <taxon>Tritrichomonas</taxon>
    </lineage>
</organism>
<dbReference type="Pfam" id="PF00069">
    <property type="entry name" value="Pkinase"/>
    <property type="match status" value="1"/>
</dbReference>
<dbReference type="PANTHER" id="PTHR44329:SF214">
    <property type="entry name" value="PROTEIN KINASE DOMAIN-CONTAINING PROTEIN"/>
    <property type="match status" value="1"/>
</dbReference>
<dbReference type="InterPro" id="IPR001245">
    <property type="entry name" value="Ser-Thr/Tyr_kinase_cat_dom"/>
</dbReference>
<feature type="domain" description="Protein kinase" evidence="1">
    <location>
        <begin position="18"/>
        <end position="286"/>
    </location>
</feature>
<proteinExistence type="predicted"/>
<name>A0ABR2HBB6_9EUKA</name>
<accession>A0ABR2HBB6</accession>
<evidence type="ECO:0000313" key="2">
    <source>
        <dbReference type="EMBL" id="KAK8843742.1"/>
    </source>
</evidence>
<dbReference type="EMBL" id="JAPFFF010000034">
    <property type="protein sequence ID" value="KAK8843742.1"/>
    <property type="molecule type" value="Genomic_DNA"/>
</dbReference>
<keyword evidence="3" id="KW-1185">Reference proteome</keyword>
<dbReference type="SUPFAM" id="SSF56112">
    <property type="entry name" value="Protein kinase-like (PK-like)"/>
    <property type="match status" value="1"/>
</dbReference>
<protein>
    <recommendedName>
        <fullName evidence="1">Protein kinase domain-containing protein</fullName>
    </recommendedName>
</protein>
<dbReference type="PROSITE" id="PS50011">
    <property type="entry name" value="PROTEIN_KINASE_DOM"/>
    <property type="match status" value="1"/>
</dbReference>
<dbReference type="PRINTS" id="PR00109">
    <property type="entry name" value="TYRKINASE"/>
</dbReference>
<dbReference type="InterPro" id="IPR000719">
    <property type="entry name" value="Prot_kinase_dom"/>
</dbReference>
<dbReference type="Gene3D" id="1.10.510.10">
    <property type="entry name" value="Transferase(Phosphotransferase) domain 1"/>
    <property type="match status" value="1"/>
</dbReference>
<dbReference type="PANTHER" id="PTHR44329">
    <property type="entry name" value="SERINE/THREONINE-PROTEIN KINASE TNNI3K-RELATED"/>
    <property type="match status" value="1"/>
</dbReference>
<dbReference type="InterPro" id="IPR051681">
    <property type="entry name" value="Ser/Thr_Kinases-Pseudokinases"/>
</dbReference>
<gene>
    <name evidence="2" type="ORF">M9Y10_024810</name>
</gene>
<dbReference type="PIRSF" id="PIRSF000654">
    <property type="entry name" value="Integrin-linked_kinase"/>
    <property type="match status" value="1"/>
</dbReference>